<dbReference type="AlphaFoldDB" id="A0A0E9QLG1"/>
<name>A0A0E9QLG1_ANGAN</name>
<reference evidence="1" key="1">
    <citation type="submission" date="2014-11" db="EMBL/GenBank/DDBJ databases">
        <authorList>
            <person name="Amaro Gonzalez C."/>
        </authorList>
    </citation>
    <scope>NUCLEOTIDE SEQUENCE</scope>
</reference>
<evidence type="ECO:0000313" key="1">
    <source>
        <dbReference type="EMBL" id="JAH17654.1"/>
    </source>
</evidence>
<accession>A0A0E9QLG1</accession>
<reference evidence="1" key="2">
    <citation type="journal article" date="2015" name="Fish Shellfish Immunol.">
        <title>Early steps in the European eel (Anguilla anguilla)-Vibrio vulnificus interaction in the gills: Role of the RtxA13 toxin.</title>
        <authorList>
            <person name="Callol A."/>
            <person name="Pajuelo D."/>
            <person name="Ebbesson L."/>
            <person name="Teles M."/>
            <person name="MacKenzie S."/>
            <person name="Amaro C."/>
        </authorList>
    </citation>
    <scope>NUCLEOTIDE SEQUENCE</scope>
</reference>
<organism evidence="1">
    <name type="scientific">Anguilla anguilla</name>
    <name type="common">European freshwater eel</name>
    <name type="synonym">Muraena anguilla</name>
    <dbReference type="NCBI Taxonomy" id="7936"/>
    <lineage>
        <taxon>Eukaryota</taxon>
        <taxon>Metazoa</taxon>
        <taxon>Chordata</taxon>
        <taxon>Craniata</taxon>
        <taxon>Vertebrata</taxon>
        <taxon>Euteleostomi</taxon>
        <taxon>Actinopterygii</taxon>
        <taxon>Neopterygii</taxon>
        <taxon>Teleostei</taxon>
        <taxon>Anguilliformes</taxon>
        <taxon>Anguillidae</taxon>
        <taxon>Anguilla</taxon>
    </lineage>
</organism>
<dbReference type="EMBL" id="GBXM01090923">
    <property type="protein sequence ID" value="JAH17654.1"/>
    <property type="molecule type" value="Transcribed_RNA"/>
</dbReference>
<proteinExistence type="predicted"/>
<protein>
    <submittedName>
        <fullName evidence="1">Uncharacterized protein</fullName>
    </submittedName>
</protein>
<sequence length="40" mass="4649">MLLQLNYHMHTSSLKSRITLGISKVPYSESPLKMLCEELR</sequence>